<dbReference type="EMBL" id="WTYS01000001">
    <property type="protein sequence ID" value="MXO56495.1"/>
    <property type="molecule type" value="Genomic_DNA"/>
</dbReference>
<dbReference type="PRINTS" id="PR00344">
    <property type="entry name" value="BCTRLSENSOR"/>
</dbReference>
<dbReference type="SMART" id="SM00388">
    <property type="entry name" value="HisKA"/>
    <property type="match status" value="1"/>
</dbReference>
<dbReference type="InterPro" id="IPR004358">
    <property type="entry name" value="Sig_transdc_His_kin-like_C"/>
</dbReference>
<dbReference type="Pfam" id="PF13755">
    <property type="entry name" value="Sensor_TM1"/>
    <property type="match status" value="1"/>
</dbReference>
<dbReference type="Gene3D" id="3.30.565.10">
    <property type="entry name" value="Histidine kinase-like ATPase, C-terminal domain"/>
    <property type="match status" value="1"/>
</dbReference>
<dbReference type="OrthoDB" id="9805942at2"/>
<accession>A0A6I4SL97</accession>
<evidence type="ECO:0000256" key="7">
    <source>
        <dbReference type="ARBA" id="ARBA00022777"/>
    </source>
</evidence>
<dbReference type="Pfam" id="PF02518">
    <property type="entry name" value="HATPase_c"/>
    <property type="match status" value="1"/>
</dbReference>
<sequence length="534" mass="58616">MAQDTALPMAEAGSAERLEEGVEQLGWMRGLSLTSRILAVNILPLALLGGGIFYLDGYRKQLLDERYKLARIEAQITAEALAGATRERQEALLIQIGKEQRMRLRMFDAEGNLWADSFELDEPAFTFDDPMQDNWQEDFAQMLDRAVDTIVGAEPIPDYIEPPEAKATSWPELARAQADGLSQIQLRDAPDGTPVINAAAPVGLKGATLLTTRNATDITETVRSARSTLMSAVLLALLLSTLLSLYMARTIVTPLQALARAAVRVRLGREREVEVPRLPGRNDEIGLLARAVSDMTNALRQRIDAVEHFAADVAHEIKNPLASLRSAIESLGRVEDQKLRRQLIDIASHDVRRIDRLITEIADASRIDAEMSRTTFETLDLSGLARAIIDRRENRDENEKLKVVLHRPIGKTLVRGVPVRLERVIENLLDNAVSFSPDDGVIDVTISLDEETVSLSVCDQGVGIPAEAQEKVFARFHSVRPDSEAFGDHSGLGLAIGRTIAEAHDGTLSAHDRTDGKKGACLVLCLPNANPSFL</sequence>
<keyword evidence="15" id="KW-1185">Reference proteome</keyword>
<feature type="transmembrane region" description="Helical" evidence="11">
    <location>
        <begin position="37"/>
        <end position="55"/>
    </location>
</feature>
<dbReference type="PANTHER" id="PTHR45436">
    <property type="entry name" value="SENSOR HISTIDINE KINASE YKOH"/>
    <property type="match status" value="1"/>
</dbReference>
<keyword evidence="5" id="KW-0808">Transferase</keyword>
<evidence type="ECO:0000256" key="6">
    <source>
        <dbReference type="ARBA" id="ARBA00022692"/>
    </source>
</evidence>
<dbReference type="EC" id="2.7.13.3" evidence="3"/>
<keyword evidence="8 11" id="KW-1133">Transmembrane helix</keyword>
<dbReference type="GO" id="GO:0016020">
    <property type="term" value="C:membrane"/>
    <property type="evidence" value="ECO:0007669"/>
    <property type="project" value="UniProtKB-SubCell"/>
</dbReference>
<evidence type="ECO:0000259" key="12">
    <source>
        <dbReference type="PROSITE" id="PS50109"/>
    </source>
</evidence>
<comment type="caution">
    <text evidence="14">The sequence shown here is derived from an EMBL/GenBank/DDBJ whole genome shotgun (WGS) entry which is preliminary data.</text>
</comment>
<dbReference type="InterPro" id="IPR003594">
    <property type="entry name" value="HATPase_dom"/>
</dbReference>
<evidence type="ECO:0000256" key="8">
    <source>
        <dbReference type="ARBA" id="ARBA00022989"/>
    </source>
</evidence>
<proteinExistence type="predicted"/>
<feature type="domain" description="Histidine kinase" evidence="12">
    <location>
        <begin position="312"/>
        <end position="530"/>
    </location>
</feature>
<evidence type="ECO:0000256" key="9">
    <source>
        <dbReference type="ARBA" id="ARBA00023012"/>
    </source>
</evidence>
<dbReference type="Proteomes" id="UP000468943">
    <property type="component" value="Unassembled WGS sequence"/>
</dbReference>
<comment type="subcellular location">
    <subcellularLocation>
        <location evidence="2">Membrane</location>
    </subcellularLocation>
</comment>
<name>A0A6I4SL97_9SPHN</name>
<dbReference type="Pfam" id="PF13756">
    <property type="entry name" value="Stimulus_sens_1"/>
    <property type="match status" value="1"/>
</dbReference>
<dbReference type="Gene3D" id="1.10.287.130">
    <property type="match status" value="1"/>
</dbReference>
<dbReference type="CDD" id="cd00075">
    <property type="entry name" value="HATPase"/>
    <property type="match status" value="1"/>
</dbReference>
<evidence type="ECO:0000259" key="13">
    <source>
        <dbReference type="PROSITE" id="PS50885"/>
    </source>
</evidence>
<keyword evidence="4" id="KW-0597">Phosphoprotein</keyword>
<gene>
    <name evidence="14" type="ORF">GRI36_06335</name>
</gene>
<evidence type="ECO:0000256" key="3">
    <source>
        <dbReference type="ARBA" id="ARBA00012438"/>
    </source>
</evidence>
<dbReference type="SUPFAM" id="SSF47384">
    <property type="entry name" value="Homodimeric domain of signal transducing histidine kinase"/>
    <property type="match status" value="1"/>
</dbReference>
<dbReference type="InterPro" id="IPR003660">
    <property type="entry name" value="HAMP_dom"/>
</dbReference>
<dbReference type="CDD" id="cd00082">
    <property type="entry name" value="HisKA"/>
    <property type="match status" value="1"/>
</dbReference>
<dbReference type="Pfam" id="PF00512">
    <property type="entry name" value="HisKA"/>
    <property type="match status" value="1"/>
</dbReference>
<evidence type="ECO:0000256" key="11">
    <source>
        <dbReference type="SAM" id="Phobius"/>
    </source>
</evidence>
<dbReference type="InterPro" id="IPR050428">
    <property type="entry name" value="TCS_sensor_his_kinase"/>
</dbReference>
<protein>
    <recommendedName>
        <fullName evidence="3">histidine kinase</fullName>
        <ecNumber evidence="3">2.7.13.3</ecNumber>
    </recommendedName>
</protein>
<dbReference type="AlphaFoldDB" id="A0A6I4SL97"/>
<evidence type="ECO:0000256" key="4">
    <source>
        <dbReference type="ARBA" id="ARBA00022553"/>
    </source>
</evidence>
<evidence type="ECO:0000256" key="10">
    <source>
        <dbReference type="ARBA" id="ARBA00023136"/>
    </source>
</evidence>
<dbReference type="InterPro" id="IPR005467">
    <property type="entry name" value="His_kinase_dom"/>
</dbReference>
<dbReference type="SMART" id="SM00387">
    <property type="entry name" value="HATPase_c"/>
    <property type="match status" value="1"/>
</dbReference>
<dbReference type="InterPro" id="IPR036097">
    <property type="entry name" value="HisK_dim/P_sf"/>
</dbReference>
<keyword evidence="9" id="KW-0902">Two-component regulatory system</keyword>
<dbReference type="CDD" id="cd06225">
    <property type="entry name" value="HAMP"/>
    <property type="match status" value="1"/>
</dbReference>
<dbReference type="InterPro" id="IPR025908">
    <property type="entry name" value="Sensor_TM1"/>
</dbReference>
<feature type="domain" description="HAMP" evidence="13">
    <location>
        <begin position="249"/>
        <end position="304"/>
    </location>
</feature>
<comment type="catalytic activity">
    <reaction evidence="1">
        <text>ATP + protein L-histidine = ADP + protein N-phospho-L-histidine.</text>
        <dbReference type="EC" id="2.7.13.3"/>
    </reaction>
</comment>
<dbReference type="PANTHER" id="PTHR45436:SF5">
    <property type="entry name" value="SENSOR HISTIDINE KINASE TRCS"/>
    <property type="match status" value="1"/>
</dbReference>
<dbReference type="Gene3D" id="6.10.340.10">
    <property type="match status" value="1"/>
</dbReference>
<dbReference type="InterPro" id="IPR003661">
    <property type="entry name" value="HisK_dim/P_dom"/>
</dbReference>
<evidence type="ECO:0000256" key="2">
    <source>
        <dbReference type="ARBA" id="ARBA00004370"/>
    </source>
</evidence>
<keyword evidence="6 11" id="KW-0812">Transmembrane</keyword>
<dbReference type="Pfam" id="PF00672">
    <property type="entry name" value="HAMP"/>
    <property type="match status" value="1"/>
</dbReference>
<keyword evidence="7" id="KW-0418">Kinase</keyword>
<evidence type="ECO:0000256" key="1">
    <source>
        <dbReference type="ARBA" id="ARBA00000085"/>
    </source>
</evidence>
<dbReference type="GO" id="GO:0000155">
    <property type="term" value="F:phosphorelay sensor kinase activity"/>
    <property type="evidence" value="ECO:0007669"/>
    <property type="project" value="InterPro"/>
</dbReference>
<evidence type="ECO:0000313" key="14">
    <source>
        <dbReference type="EMBL" id="MXO56495.1"/>
    </source>
</evidence>
<dbReference type="SUPFAM" id="SSF158472">
    <property type="entry name" value="HAMP domain-like"/>
    <property type="match status" value="1"/>
</dbReference>
<dbReference type="InterPro" id="IPR025919">
    <property type="entry name" value="Stimulus_sens_dom"/>
</dbReference>
<reference evidence="14 15" key="1">
    <citation type="submission" date="2019-12" db="EMBL/GenBank/DDBJ databases">
        <title>Genomic-based taxomic classification of the family Erythrobacteraceae.</title>
        <authorList>
            <person name="Xu L."/>
        </authorList>
    </citation>
    <scope>NUCLEOTIDE SEQUENCE [LARGE SCALE GENOMIC DNA]</scope>
    <source>
        <strain evidence="14 15">JCM 17802</strain>
    </source>
</reference>
<dbReference type="PROSITE" id="PS50885">
    <property type="entry name" value="HAMP"/>
    <property type="match status" value="1"/>
</dbReference>
<dbReference type="PROSITE" id="PS50109">
    <property type="entry name" value="HIS_KIN"/>
    <property type="match status" value="1"/>
</dbReference>
<evidence type="ECO:0000313" key="15">
    <source>
        <dbReference type="Proteomes" id="UP000468943"/>
    </source>
</evidence>
<keyword evidence="10 11" id="KW-0472">Membrane</keyword>
<evidence type="ECO:0000256" key="5">
    <source>
        <dbReference type="ARBA" id="ARBA00022679"/>
    </source>
</evidence>
<dbReference type="InterPro" id="IPR036890">
    <property type="entry name" value="HATPase_C_sf"/>
</dbReference>
<dbReference type="SMART" id="SM00304">
    <property type="entry name" value="HAMP"/>
    <property type="match status" value="1"/>
</dbReference>
<feature type="transmembrane region" description="Helical" evidence="11">
    <location>
        <begin position="229"/>
        <end position="248"/>
    </location>
</feature>
<organism evidence="14 15">
    <name type="scientific">Pontixanthobacter gangjinensis</name>
    <dbReference type="NCBI Taxonomy" id="1028742"/>
    <lineage>
        <taxon>Bacteria</taxon>
        <taxon>Pseudomonadati</taxon>
        <taxon>Pseudomonadota</taxon>
        <taxon>Alphaproteobacteria</taxon>
        <taxon>Sphingomonadales</taxon>
        <taxon>Erythrobacteraceae</taxon>
        <taxon>Pontixanthobacter</taxon>
    </lineage>
</organism>
<dbReference type="SUPFAM" id="SSF55874">
    <property type="entry name" value="ATPase domain of HSP90 chaperone/DNA topoisomerase II/histidine kinase"/>
    <property type="match status" value="1"/>
</dbReference>